<dbReference type="SMART" id="SM00091">
    <property type="entry name" value="PAS"/>
    <property type="match status" value="1"/>
</dbReference>
<dbReference type="Gene3D" id="3.30.450.20">
    <property type="entry name" value="PAS domain"/>
    <property type="match status" value="1"/>
</dbReference>
<dbReference type="NCBIfam" id="TIGR00229">
    <property type="entry name" value="sensory_box"/>
    <property type="match status" value="1"/>
</dbReference>
<dbReference type="CDD" id="cd00130">
    <property type="entry name" value="PAS"/>
    <property type="match status" value="1"/>
</dbReference>
<evidence type="ECO:0000313" key="9">
    <source>
        <dbReference type="EMBL" id="MVO10348.1"/>
    </source>
</evidence>
<keyword evidence="10" id="KW-1185">Reference proteome</keyword>
<evidence type="ECO:0000259" key="8">
    <source>
        <dbReference type="PROSITE" id="PS50113"/>
    </source>
</evidence>
<dbReference type="PANTHER" id="PTHR43304:SF1">
    <property type="entry name" value="PAC DOMAIN-CONTAINING PROTEIN"/>
    <property type="match status" value="1"/>
</dbReference>
<evidence type="ECO:0000256" key="3">
    <source>
        <dbReference type="ARBA" id="ARBA00022553"/>
    </source>
</evidence>
<dbReference type="InterPro" id="IPR052162">
    <property type="entry name" value="Sensor_kinase/Photoreceptor"/>
</dbReference>
<dbReference type="InterPro" id="IPR036890">
    <property type="entry name" value="HATPase_C_sf"/>
</dbReference>
<dbReference type="InterPro" id="IPR005467">
    <property type="entry name" value="His_kinase_dom"/>
</dbReference>
<feature type="domain" description="PAS" evidence="7">
    <location>
        <begin position="9"/>
        <end position="81"/>
    </location>
</feature>
<accession>A0A6I4IUI8</accession>
<dbReference type="InterPro" id="IPR035965">
    <property type="entry name" value="PAS-like_dom_sf"/>
</dbReference>
<dbReference type="FunFam" id="3.30.565.10:FF:000006">
    <property type="entry name" value="Sensor histidine kinase WalK"/>
    <property type="match status" value="1"/>
</dbReference>
<feature type="domain" description="Histidine kinase" evidence="6">
    <location>
        <begin position="151"/>
        <end position="365"/>
    </location>
</feature>
<dbReference type="Pfam" id="PF13426">
    <property type="entry name" value="PAS_9"/>
    <property type="match status" value="1"/>
</dbReference>
<reference evidence="10" key="1">
    <citation type="submission" date="2019-05" db="EMBL/GenBank/DDBJ databases">
        <title>Flavobacterium profundi sp. nov., isolated from a deep-sea seamount.</title>
        <authorList>
            <person name="Zhang D.-C."/>
        </authorList>
    </citation>
    <scope>NUCLEOTIDE SEQUENCE [LARGE SCALE GENOMIC DNA]</scope>
    <source>
        <strain evidence="10">TP390</strain>
    </source>
</reference>
<dbReference type="InterPro" id="IPR000014">
    <property type="entry name" value="PAS"/>
</dbReference>
<dbReference type="InterPro" id="IPR003661">
    <property type="entry name" value="HisK_dim/P_dom"/>
</dbReference>
<evidence type="ECO:0000256" key="2">
    <source>
        <dbReference type="ARBA" id="ARBA00012438"/>
    </source>
</evidence>
<dbReference type="OrthoDB" id="9781208at2"/>
<dbReference type="SUPFAM" id="SSF47384">
    <property type="entry name" value="Homodimeric domain of signal transducing histidine kinase"/>
    <property type="match status" value="1"/>
</dbReference>
<dbReference type="SMART" id="SM00388">
    <property type="entry name" value="HisKA"/>
    <property type="match status" value="1"/>
</dbReference>
<evidence type="ECO:0000313" key="10">
    <source>
        <dbReference type="Proteomes" id="UP000431264"/>
    </source>
</evidence>
<gene>
    <name evidence="9" type="ORF">GOQ30_14335</name>
</gene>
<dbReference type="EMBL" id="WQLW01000011">
    <property type="protein sequence ID" value="MVO10348.1"/>
    <property type="molecule type" value="Genomic_DNA"/>
</dbReference>
<evidence type="ECO:0000256" key="5">
    <source>
        <dbReference type="ARBA" id="ARBA00022777"/>
    </source>
</evidence>
<dbReference type="PROSITE" id="PS50112">
    <property type="entry name" value="PAS"/>
    <property type="match status" value="1"/>
</dbReference>
<dbReference type="InterPro" id="IPR003594">
    <property type="entry name" value="HATPase_dom"/>
</dbReference>
<dbReference type="Proteomes" id="UP000431264">
    <property type="component" value="Unassembled WGS sequence"/>
</dbReference>
<organism evidence="9 10">
    <name type="scientific">Flavobacterium profundi</name>
    <dbReference type="NCBI Taxonomy" id="1774945"/>
    <lineage>
        <taxon>Bacteria</taxon>
        <taxon>Pseudomonadati</taxon>
        <taxon>Bacteroidota</taxon>
        <taxon>Flavobacteriia</taxon>
        <taxon>Flavobacteriales</taxon>
        <taxon>Flavobacteriaceae</taxon>
        <taxon>Flavobacterium</taxon>
    </lineage>
</organism>
<protein>
    <recommendedName>
        <fullName evidence="2">histidine kinase</fullName>
        <ecNumber evidence="2">2.7.13.3</ecNumber>
    </recommendedName>
</protein>
<dbReference type="AlphaFoldDB" id="A0A6I4IUI8"/>
<evidence type="ECO:0000256" key="1">
    <source>
        <dbReference type="ARBA" id="ARBA00000085"/>
    </source>
</evidence>
<comment type="catalytic activity">
    <reaction evidence="1">
        <text>ATP + protein L-histidine = ADP + protein N-phospho-L-histidine.</text>
        <dbReference type="EC" id="2.7.13.3"/>
    </reaction>
</comment>
<proteinExistence type="predicted"/>
<dbReference type="Gene3D" id="1.10.287.130">
    <property type="match status" value="1"/>
</dbReference>
<feature type="domain" description="PAC" evidence="8">
    <location>
        <begin position="82"/>
        <end position="135"/>
    </location>
</feature>
<dbReference type="EC" id="2.7.13.3" evidence="2"/>
<evidence type="ECO:0000256" key="4">
    <source>
        <dbReference type="ARBA" id="ARBA00022679"/>
    </source>
</evidence>
<keyword evidence="3" id="KW-0597">Phosphoprotein</keyword>
<dbReference type="InterPro" id="IPR000700">
    <property type="entry name" value="PAS-assoc_C"/>
</dbReference>
<dbReference type="Gene3D" id="3.30.565.10">
    <property type="entry name" value="Histidine kinase-like ATPase, C-terminal domain"/>
    <property type="match status" value="1"/>
</dbReference>
<dbReference type="InterPro" id="IPR004358">
    <property type="entry name" value="Sig_transdc_His_kin-like_C"/>
</dbReference>
<dbReference type="SUPFAM" id="SSF55785">
    <property type="entry name" value="PYP-like sensor domain (PAS domain)"/>
    <property type="match status" value="1"/>
</dbReference>
<dbReference type="CDD" id="cd00082">
    <property type="entry name" value="HisKA"/>
    <property type="match status" value="1"/>
</dbReference>
<dbReference type="PANTHER" id="PTHR43304">
    <property type="entry name" value="PHYTOCHROME-LIKE PROTEIN CPH1"/>
    <property type="match status" value="1"/>
</dbReference>
<keyword evidence="4" id="KW-0808">Transferase</keyword>
<dbReference type="Pfam" id="PF02518">
    <property type="entry name" value="HATPase_c"/>
    <property type="match status" value="1"/>
</dbReference>
<comment type="caution">
    <text evidence="9">The sequence shown here is derived from an EMBL/GenBank/DDBJ whole genome shotgun (WGS) entry which is preliminary data.</text>
</comment>
<dbReference type="PROSITE" id="PS50109">
    <property type="entry name" value="HIS_KIN"/>
    <property type="match status" value="1"/>
</dbReference>
<dbReference type="GO" id="GO:0000155">
    <property type="term" value="F:phosphorelay sensor kinase activity"/>
    <property type="evidence" value="ECO:0007669"/>
    <property type="project" value="InterPro"/>
</dbReference>
<evidence type="ECO:0000259" key="7">
    <source>
        <dbReference type="PROSITE" id="PS50112"/>
    </source>
</evidence>
<dbReference type="PRINTS" id="PR00344">
    <property type="entry name" value="BCTRLSENSOR"/>
</dbReference>
<keyword evidence="5" id="KW-0418">Kinase</keyword>
<dbReference type="SMART" id="SM00387">
    <property type="entry name" value="HATPase_c"/>
    <property type="match status" value="1"/>
</dbReference>
<dbReference type="PROSITE" id="PS50113">
    <property type="entry name" value="PAC"/>
    <property type="match status" value="1"/>
</dbReference>
<sequence>MHLTDKNKVYTLLKMIEEVQDYAIILLDKEGIIQNWNSGAKKIKGYHSDEIIGKNFSLFYTHEDQLNKKHLKLLEQATKNGRASDTGWRVKKDGTWFWGNITITAIHNEMNEVIGFGKLTRDLTEFKKNELAKALKARELKIKELEQFTYIASHDLQEPLRTVSNYIQIIEEDYGAFLDQQGKEYLSIIDQAAMRMKALVSGLLDHSRLGIKSKTTSVDLNEILKATLTDLKSLIESKKATVHYPKNLPNIIGYKVELHQLFLNLITNAIKFTNDNIAPIIIIGCEKRMNHWEFSIQDNGIGINSKNFDKIFNIFQRTEETLHYKGYGLGLAHCKKIVELHNGRIWVESVIDQGSTFYFNLLSQTNE</sequence>
<dbReference type="SUPFAM" id="SSF55874">
    <property type="entry name" value="ATPase domain of HSP90 chaperone/DNA topoisomerase II/histidine kinase"/>
    <property type="match status" value="1"/>
</dbReference>
<dbReference type="Pfam" id="PF00512">
    <property type="entry name" value="HisKA"/>
    <property type="match status" value="1"/>
</dbReference>
<dbReference type="InterPro" id="IPR036097">
    <property type="entry name" value="HisK_dim/P_sf"/>
</dbReference>
<evidence type="ECO:0000259" key="6">
    <source>
        <dbReference type="PROSITE" id="PS50109"/>
    </source>
</evidence>
<name>A0A6I4IUI8_9FLAO</name>